<dbReference type="EMBL" id="AP018150">
    <property type="protein sequence ID" value="BBE09966.1"/>
    <property type="molecule type" value="Genomic_DNA"/>
</dbReference>
<evidence type="ECO:0000313" key="1">
    <source>
        <dbReference type="EMBL" id="BBE09966.1"/>
    </source>
</evidence>
<dbReference type="Gene3D" id="3.40.190.10">
    <property type="entry name" value="Periplasmic binding protein-like II"/>
    <property type="match status" value="2"/>
</dbReference>
<gene>
    <name evidence="1" type="ORF">MCB1EB_1805</name>
</gene>
<dbReference type="AlphaFoldDB" id="A0A2Z6EX15"/>
<dbReference type="SUPFAM" id="SSF53850">
    <property type="entry name" value="Periplasmic binding protein-like II"/>
    <property type="match status" value="1"/>
</dbReference>
<accession>A0A2Z6EX15</accession>
<dbReference type="InterPro" id="IPR006059">
    <property type="entry name" value="SBP"/>
</dbReference>
<dbReference type="Proteomes" id="UP000282597">
    <property type="component" value="Chromosome"/>
</dbReference>
<proteinExistence type="predicted"/>
<dbReference type="Pfam" id="PF13416">
    <property type="entry name" value="SBP_bac_8"/>
    <property type="match status" value="1"/>
</dbReference>
<dbReference type="PANTHER" id="PTHR30222">
    <property type="entry name" value="SPERMIDINE/PUTRESCINE-BINDING PERIPLASMIC PROTEIN"/>
    <property type="match status" value="1"/>
</dbReference>
<name>A0A2Z6EX15_9BURK</name>
<sequence length="372" mass="42132">MKEHNQISERRRNMIKTVIAGLGVASVVSAPLIKPSLKLAKKSKQKIIIRTSGGRDHIAYTKILFEPFTKETGIEIEAVISNVEPIAEIRTMVNTRTYRWNMACLSNRAVPILGKEGYLEKHLLEHDPVVSAIVPRFLSEYSVGMNVYSTVLAYREEAFKGRPAPRTWKDFWDVKNFPGRRALRKIPFDTIEEALLADNVPPGEVYSCNDLDRAFRSLDKIKPHISVWWQNAPQAEHLLKTGEVDLLPAFSLGALAAIEVGAPVAFSWDQHIYGYDNWTILKGTPNADACRQFIQFATDPERQARLIPYGVAPTQSSALAQEVLQRNRIDPKYVRLLATYPANLEKGMPSDGLYWADKHSSTIERFNQWMLN</sequence>
<evidence type="ECO:0000313" key="2">
    <source>
        <dbReference type="Proteomes" id="UP000282597"/>
    </source>
</evidence>
<dbReference type="RefSeq" id="WP_045364927.1">
    <property type="nucleotide sequence ID" value="NZ_AP018150.1"/>
</dbReference>
<protein>
    <submittedName>
        <fullName evidence="1">FAD/FMN-containing dehydrogenase</fullName>
    </submittedName>
</protein>
<dbReference type="KEGG" id="mcys:MCB1EB_1805"/>
<dbReference type="PANTHER" id="PTHR30222:SF2">
    <property type="entry name" value="ABC TRANSPORTER SUBSTRATE-BINDING PROTEIN"/>
    <property type="match status" value="1"/>
</dbReference>
<keyword evidence="2" id="KW-1185">Reference proteome</keyword>
<reference evidence="1 2" key="1">
    <citation type="journal article" date="2018" name="Microbes Environ.">
        <title>Comparative Genomic Insights into Endofungal Lifestyles of Two Bacterial Endosymbionts, Mycoavidus cysteinexigens and Burkholderia rhizoxinica.</title>
        <authorList>
            <person name="Sharmin D."/>
            <person name="Guo Y."/>
            <person name="Nishizawa T."/>
            <person name="Ohshima S."/>
            <person name="Sato Y."/>
            <person name="Takashima Y."/>
            <person name="Narisawa K."/>
            <person name="Ohta H."/>
        </authorList>
    </citation>
    <scope>NUCLEOTIDE SEQUENCE [LARGE SCALE GENOMIC DNA]</scope>
    <source>
        <strain evidence="1 2">B1-EB</strain>
    </source>
</reference>
<dbReference type="CDD" id="cd13589">
    <property type="entry name" value="PBP2_polyamine_RpCGA009"/>
    <property type="match status" value="1"/>
</dbReference>
<organism evidence="1 2">
    <name type="scientific">Mycoavidus cysteinexigens</name>
    <dbReference type="NCBI Taxonomy" id="1553431"/>
    <lineage>
        <taxon>Bacteria</taxon>
        <taxon>Pseudomonadati</taxon>
        <taxon>Pseudomonadota</taxon>
        <taxon>Betaproteobacteria</taxon>
        <taxon>Burkholderiales</taxon>
        <taxon>Burkholderiaceae</taxon>
        <taxon>Mycoavidus</taxon>
    </lineage>
</organism>